<evidence type="ECO:0000313" key="8">
    <source>
        <dbReference type="EMBL" id="MCW6512673.1"/>
    </source>
</evidence>
<evidence type="ECO:0000256" key="3">
    <source>
        <dbReference type="ARBA" id="ARBA00023002"/>
    </source>
</evidence>
<dbReference type="PANTHER" id="PTHR11645:SF0">
    <property type="entry name" value="PYRROLINE-5-CARBOXYLATE REDUCTASE 3"/>
    <property type="match status" value="1"/>
</dbReference>
<organism evidence="8 9">
    <name type="scientific">Lichenifustis flavocetrariae</name>
    <dbReference type="NCBI Taxonomy" id="2949735"/>
    <lineage>
        <taxon>Bacteria</taxon>
        <taxon>Pseudomonadati</taxon>
        <taxon>Pseudomonadota</taxon>
        <taxon>Alphaproteobacteria</taxon>
        <taxon>Hyphomicrobiales</taxon>
        <taxon>Lichenihabitantaceae</taxon>
        <taxon>Lichenifustis</taxon>
    </lineage>
</organism>
<feature type="binding site" evidence="5">
    <location>
        <position position="58"/>
    </location>
    <ligand>
        <name>NADPH</name>
        <dbReference type="ChEBI" id="CHEBI:57783"/>
    </ligand>
</feature>
<dbReference type="Gene3D" id="3.40.50.720">
    <property type="entry name" value="NAD(P)-binding Rossmann-like Domain"/>
    <property type="match status" value="1"/>
</dbReference>
<evidence type="ECO:0000259" key="7">
    <source>
        <dbReference type="Pfam" id="PF14748"/>
    </source>
</evidence>
<dbReference type="InterPro" id="IPR028939">
    <property type="entry name" value="P5C_Rdtase_cat_N"/>
</dbReference>
<dbReference type="PIRSF" id="PIRSF000193">
    <property type="entry name" value="Pyrrol-5-carb_rd"/>
    <property type="match status" value="1"/>
</dbReference>
<comment type="pathway">
    <text evidence="4">Amino-acid biosynthesis; L-proline biosynthesis; L-proline from L-glutamate 5-semialdehyde: step 1/1.</text>
</comment>
<dbReference type="Pfam" id="PF14748">
    <property type="entry name" value="P5CR_dimer"/>
    <property type="match status" value="1"/>
</dbReference>
<keyword evidence="4" id="KW-0641">Proline biosynthesis</keyword>
<name>A0AA41Z4A1_9HYPH</name>
<comment type="catalytic activity">
    <reaction evidence="4">
        <text>L-proline + NADP(+) = (S)-1-pyrroline-5-carboxylate + NADPH + 2 H(+)</text>
        <dbReference type="Rhea" id="RHEA:14109"/>
        <dbReference type="ChEBI" id="CHEBI:15378"/>
        <dbReference type="ChEBI" id="CHEBI:17388"/>
        <dbReference type="ChEBI" id="CHEBI:57783"/>
        <dbReference type="ChEBI" id="CHEBI:58349"/>
        <dbReference type="ChEBI" id="CHEBI:60039"/>
        <dbReference type="EC" id="1.5.1.2"/>
    </reaction>
</comment>
<keyword evidence="2 4" id="KW-0521">NADP</keyword>
<proteinExistence type="inferred from homology"/>
<dbReference type="EMBL" id="JAMOIM010000059">
    <property type="protein sequence ID" value="MCW6512673.1"/>
    <property type="molecule type" value="Genomic_DNA"/>
</dbReference>
<dbReference type="Pfam" id="PF03807">
    <property type="entry name" value="F420_oxidored"/>
    <property type="match status" value="1"/>
</dbReference>
<feature type="domain" description="Pyrroline-5-carboxylate reductase catalytic N-terminal" evidence="6">
    <location>
        <begin position="6"/>
        <end position="94"/>
    </location>
</feature>
<dbReference type="Gene3D" id="1.10.3730.10">
    <property type="entry name" value="ProC C-terminal domain-like"/>
    <property type="match status" value="1"/>
</dbReference>
<comment type="similarity">
    <text evidence="1 4">Belongs to the pyrroline-5-carboxylate reductase family.</text>
</comment>
<feature type="binding site" evidence="5">
    <location>
        <position position="39"/>
    </location>
    <ligand>
        <name>NADP(+)</name>
        <dbReference type="ChEBI" id="CHEBI:58349"/>
    </ligand>
</feature>
<dbReference type="InterPro" id="IPR008927">
    <property type="entry name" value="6-PGluconate_DH-like_C_sf"/>
</dbReference>
<evidence type="ECO:0000256" key="1">
    <source>
        <dbReference type="ARBA" id="ARBA00005525"/>
    </source>
</evidence>
<dbReference type="InterPro" id="IPR000304">
    <property type="entry name" value="Pyrroline-COOH_reductase"/>
</dbReference>
<dbReference type="PANTHER" id="PTHR11645">
    <property type="entry name" value="PYRROLINE-5-CARBOXYLATE REDUCTASE"/>
    <property type="match status" value="1"/>
</dbReference>
<dbReference type="RefSeq" id="WP_282589048.1">
    <property type="nucleotide sequence ID" value="NZ_JAMOIM010000059.1"/>
</dbReference>
<comment type="catalytic activity">
    <reaction evidence="4">
        <text>L-proline + NAD(+) = (S)-1-pyrroline-5-carboxylate + NADH + 2 H(+)</text>
        <dbReference type="Rhea" id="RHEA:14105"/>
        <dbReference type="ChEBI" id="CHEBI:15378"/>
        <dbReference type="ChEBI" id="CHEBI:17388"/>
        <dbReference type="ChEBI" id="CHEBI:57540"/>
        <dbReference type="ChEBI" id="CHEBI:57945"/>
        <dbReference type="ChEBI" id="CHEBI:60039"/>
        <dbReference type="EC" id="1.5.1.2"/>
    </reaction>
</comment>
<dbReference type="InterPro" id="IPR036291">
    <property type="entry name" value="NAD(P)-bd_dom_sf"/>
</dbReference>
<dbReference type="Proteomes" id="UP001165667">
    <property type="component" value="Unassembled WGS sequence"/>
</dbReference>
<evidence type="ECO:0000313" key="9">
    <source>
        <dbReference type="Proteomes" id="UP001165667"/>
    </source>
</evidence>
<dbReference type="SUPFAM" id="SSF48179">
    <property type="entry name" value="6-phosphogluconate dehydrogenase C-terminal domain-like"/>
    <property type="match status" value="1"/>
</dbReference>
<evidence type="ECO:0000256" key="5">
    <source>
        <dbReference type="PIRSR" id="PIRSR000193-1"/>
    </source>
</evidence>
<comment type="function">
    <text evidence="4">Catalyzes the reduction of 1-pyrroline-5-carboxylate (PCA) to L-proline.</text>
</comment>
<dbReference type="SUPFAM" id="SSF51735">
    <property type="entry name" value="NAD(P)-binding Rossmann-fold domains"/>
    <property type="match status" value="1"/>
</dbReference>
<protein>
    <recommendedName>
        <fullName evidence="4">Pyrroline-5-carboxylate reductase</fullName>
        <shortName evidence="4">P5C reductase</shortName>
        <shortName evidence="4">P5CR</shortName>
        <ecNumber evidence="4">1.5.1.2</ecNumber>
    </recommendedName>
    <alternativeName>
        <fullName evidence="4">PCA reductase</fullName>
    </alternativeName>
</protein>
<dbReference type="HAMAP" id="MF_01925">
    <property type="entry name" value="P5C_reductase"/>
    <property type="match status" value="1"/>
</dbReference>
<sequence length="270" mass="27858">MTIAARVGIIGGNGWLGNALASSAVTKGVIDPARLVLSSRSGTRGAIDIPGATWTRDNGELARQSDVILLSVRPEQYPAVVIDASGKLVVSLMAAIPAAIIAKRTGAERIVRSMPNAAMSIGKSFTPWFAAAAVTPEDKRLVQTLFECCGDGDEVPEERHIDYCSGLCGSGAAFPGLLAQAMIEQAVAQGLPLSFARRAAKSVLIDASQLLAEHEDPAPVVQAMIDYRGTTAAALQTMIDCGFKTAVGAGLDAAAKKAAAMAAGLTGQLR</sequence>
<dbReference type="GO" id="GO:0005737">
    <property type="term" value="C:cytoplasm"/>
    <property type="evidence" value="ECO:0007669"/>
    <property type="project" value="UniProtKB-SubCell"/>
</dbReference>
<comment type="caution">
    <text evidence="8">The sequence shown here is derived from an EMBL/GenBank/DDBJ whole genome shotgun (WGS) entry which is preliminary data.</text>
</comment>
<dbReference type="AlphaFoldDB" id="A0AA41Z4A1"/>
<keyword evidence="3 4" id="KW-0560">Oxidoreductase</keyword>
<evidence type="ECO:0000259" key="6">
    <source>
        <dbReference type="Pfam" id="PF03807"/>
    </source>
</evidence>
<comment type="subcellular location">
    <subcellularLocation>
        <location evidence="4">Cytoplasm</location>
    </subcellularLocation>
</comment>
<keyword evidence="4" id="KW-0028">Amino-acid biosynthesis</keyword>
<dbReference type="EC" id="1.5.1.2" evidence="4"/>
<reference evidence="8" key="1">
    <citation type="submission" date="2022-05" db="EMBL/GenBank/DDBJ databases">
        <authorList>
            <person name="Pankratov T."/>
        </authorList>
    </citation>
    <scope>NUCLEOTIDE SEQUENCE</scope>
    <source>
        <strain evidence="8">BP6-180914</strain>
    </source>
</reference>
<evidence type="ECO:0000256" key="2">
    <source>
        <dbReference type="ARBA" id="ARBA00022857"/>
    </source>
</evidence>
<keyword evidence="9" id="KW-1185">Reference proteome</keyword>
<feature type="domain" description="Pyrroline-5-carboxylate reductase dimerisation" evidence="7">
    <location>
        <begin position="158"/>
        <end position="261"/>
    </location>
</feature>
<evidence type="ECO:0000256" key="4">
    <source>
        <dbReference type="HAMAP-Rule" id="MF_01925"/>
    </source>
</evidence>
<keyword evidence="4" id="KW-0963">Cytoplasm</keyword>
<gene>
    <name evidence="4" type="primary">proC</name>
    <name evidence="8" type="ORF">M8523_32725</name>
</gene>
<dbReference type="GO" id="GO:0004735">
    <property type="term" value="F:pyrroline-5-carboxylate reductase activity"/>
    <property type="evidence" value="ECO:0007669"/>
    <property type="project" value="UniProtKB-UniRule"/>
</dbReference>
<dbReference type="GO" id="GO:0055129">
    <property type="term" value="P:L-proline biosynthetic process"/>
    <property type="evidence" value="ECO:0007669"/>
    <property type="project" value="UniProtKB-UniRule"/>
</dbReference>
<feature type="binding site" evidence="5">
    <location>
        <begin position="10"/>
        <end position="16"/>
    </location>
    <ligand>
        <name>NADP(+)</name>
        <dbReference type="ChEBI" id="CHEBI:58349"/>
    </ligand>
</feature>
<accession>A0AA41Z4A1</accession>
<dbReference type="InterPro" id="IPR029036">
    <property type="entry name" value="P5CR_dimer"/>
</dbReference>